<dbReference type="GO" id="GO:0022857">
    <property type="term" value="F:transmembrane transporter activity"/>
    <property type="evidence" value="ECO:0007669"/>
    <property type="project" value="InterPro"/>
</dbReference>
<evidence type="ECO:0000256" key="3">
    <source>
        <dbReference type="ARBA" id="ARBA00022989"/>
    </source>
</evidence>
<dbReference type="PANTHER" id="PTHR11662">
    <property type="entry name" value="SOLUTE CARRIER FAMILY 17"/>
    <property type="match status" value="1"/>
</dbReference>
<proteinExistence type="predicted"/>
<reference evidence="7 8" key="1">
    <citation type="journal article" date="2017" name="Poromechanics V (2013)">
        <title>Genomic Characterization of the Arsenic-Tolerant Actinobacterium, &lt;i&gt;Rhodococcus erythropolis&lt;/i&gt; S43.</title>
        <authorList>
            <person name="Retamal-Morales G."/>
            <person name="Mehnert M."/>
            <person name="Schwabe R."/>
            <person name="Tischler D."/>
            <person name="Schloemann M."/>
            <person name="Levican G.J."/>
        </authorList>
    </citation>
    <scope>NUCLEOTIDE SEQUENCE [LARGE SCALE GENOMIC DNA]</scope>
    <source>
        <strain evidence="7 8">S43</strain>
    </source>
</reference>
<name>A0A5N5E2T5_RHOER</name>
<gene>
    <name evidence="7" type="ORF">BS297_14160</name>
</gene>
<feature type="transmembrane region" description="Helical" evidence="5">
    <location>
        <begin position="266"/>
        <end position="285"/>
    </location>
</feature>
<keyword evidence="3 5" id="KW-1133">Transmembrane helix</keyword>
<evidence type="ECO:0000256" key="2">
    <source>
        <dbReference type="ARBA" id="ARBA00022692"/>
    </source>
</evidence>
<feature type="transmembrane region" description="Helical" evidence="5">
    <location>
        <begin position="21"/>
        <end position="46"/>
    </location>
</feature>
<dbReference type="SUPFAM" id="SSF103473">
    <property type="entry name" value="MFS general substrate transporter"/>
    <property type="match status" value="1"/>
</dbReference>
<feature type="transmembrane region" description="Helical" evidence="5">
    <location>
        <begin position="306"/>
        <end position="326"/>
    </location>
</feature>
<dbReference type="Gene3D" id="1.20.1250.20">
    <property type="entry name" value="MFS general substrate transporter like domains"/>
    <property type="match status" value="2"/>
</dbReference>
<dbReference type="InterPro" id="IPR020846">
    <property type="entry name" value="MFS_dom"/>
</dbReference>
<organism evidence="7 8">
    <name type="scientific">Rhodococcus erythropolis</name>
    <name type="common">Arthrobacter picolinophilus</name>
    <dbReference type="NCBI Taxonomy" id="1833"/>
    <lineage>
        <taxon>Bacteria</taxon>
        <taxon>Bacillati</taxon>
        <taxon>Actinomycetota</taxon>
        <taxon>Actinomycetes</taxon>
        <taxon>Mycobacteriales</taxon>
        <taxon>Nocardiaceae</taxon>
        <taxon>Rhodococcus</taxon>
        <taxon>Rhodococcus erythropolis group</taxon>
    </lineage>
</organism>
<accession>A0A5N5E2T5</accession>
<dbReference type="AlphaFoldDB" id="A0A5N5E2T5"/>
<comment type="subcellular location">
    <subcellularLocation>
        <location evidence="1">Cell membrane</location>
        <topology evidence="1">Multi-pass membrane protein</topology>
    </subcellularLocation>
</comment>
<dbReference type="InterPro" id="IPR036259">
    <property type="entry name" value="MFS_trans_sf"/>
</dbReference>
<sequence length="435" mass="45898">MTTHQIPNSATVKAAVNIRTAWGMTGLVVFLYVVNFADKAILGIIAQPLKRELGLSSTQIGMVGSLFFLTFTIGGFLAGPINKYMTLRWGLLLLAAMWSVTLLPLVISASIVTLIAGRMVLGFAEGPSSALMHTAAYSWHPPAKRGLPGALLMGSGSIGKILLAPILTAISVTFGWRYAVITLSILGLAWSVCWVIGWREGPFTGRTPKTPHADLVNMEPSVPWRTIFLSRTFVSCCILTIVVYALTTVVLTWLPSYFEPGLGYSAMQAGSMFAIPSVIALILMIGSSVTTDRVLLRGGKSRTSRIIVPCIGVFIGGTILAVLPMINVPIVAVAVVSVGYAAVSMAFPLLNAAISEICPPQQTAGTMGVYLAVMAIGGLIAPYATGVIVDNAVSPAVGYGQSFQAIGILAFLAAIVVLIFANPDRDRAAIRGDMP</sequence>
<dbReference type="InterPro" id="IPR050382">
    <property type="entry name" value="MFS_Na/Anion_cotransporter"/>
</dbReference>
<dbReference type="Proteomes" id="UP000325576">
    <property type="component" value="Unassembled WGS sequence"/>
</dbReference>
<protein>
    <submittedName>
        <fullName evidence="7">MFS transporter</fullName>
    </submittedName>
</protein>
<keyword evidence="2 5" id="KW-0812">Transmembrane</keyword>
<feature type="transmembrane region" description="Helical" evidence="5">
    <location>
        <begin position="58"/>
        <end position="79"/>
    </location>
</feature>
<dbReference type="EMBL" id="MRBO01000410">
    <property type="protein sequence ID" value="KAB2584705.1"/>
    <property type="molecule type" value="Genomic_DNA"/>
</dbReference>
<feature type="transmembrane region" description="Helical" evidence="5">
    <location>
        <begin position="178"/>
        <end position="198"/>
    </location>
</feature>
<dbReference type="PANTHER" id="PTHR11662:SF450">
    <property type="entry name" value="BLR1003 PROTEIN"/>
    <property type="match status" value="1"/>
</dbReference>
<feature type="transmembrane region" description="Helical" evidence="5">
    <location>
        <begin position="367"/>
        <end position="389"/>
    </location>
</feature>
<evidence type="ECO:0000256" key="5">
    <source>
        <dbReference type="SAM" id="Phobius"/>
    </source>
</evidence>
<keyword evidence="4 5" id="KW-0472">Membrane</keyword>
<dbReference type="Pfam" id="PF07690">
    <property type="entry name" value="MFS_1"/>
    <property type="match status" value="1"/>
</dbReference>
<feature type="transmembrane region" description="Helical" evidence="5">
    <location>
        <begin position="233"/>
        <end position="254"/>
    </location>
</feature>
<dbReference type="InterPro" id="IPR011701">
    <property type="entry name" value="MFS"/>
</dbReference>
<evidence type="ECO:0000256" key="4">
    <source>
        <dbReference type="ARBA" id="ARBA00023136"/>
    </source>
</evidence>
<dbReference type="GO" id="GO:0005886">
    <property type="term" value="C:plasma membrane"/>
    <property type="evidence" value="ECO:0007669"/>
    <property type="project" value="UniProtKB-SubCell"/>
</dbReference>
<comment type="caution">
    <text evidence="7">The sequence shown here is derived from an EMBL/GenBank/DDBJ whole genome shotgun (WGS) entry which is preliminary data.</text>
</comment>
<feature type="transmembrane region" description="Helical" evidence="5">
    <location>
        <begin position="401"/>
        <end position="421"/>
    </location>
</feature>
<feature type="domain" description="Major facilitator superfamily (MFS) profile" evidence="6">
    <location>
        <begin position="24"/>
        <end position="425"/>
    </location>
</feature>
<dbReference type="PROSITE" id="PS50850">
    <property type="entry name" value="MFS"/>
    <property type="match status" value="1"/>
</dbReference>
<feature type="transmembrane region" description="Helical" evidence="5">
    <location>
        <begin position="332"/>
        <end position="355"/>
    </location>
</feature>
<evidence type="ECO:0000259" key="6">
    <source>
        <dbReference type="PROSITE" id="PS50850"/>
    </source>
</evidence>
<evidence type="ECO:0000256" key="1">
    <source>
        <dbReference type="ARBA" id="ARBA00004651"/>
    </source>
</evidence>
<evidence type="ECO:0000313" key="8">
    <source>
        <dbReference type="Proteomes" id="UP000325576"/>
    </source>
</evidence>
<feature type="transmembrane region" description="Helical" evidence="5">
    <location>
        <begin position="91"/>
        <end position="115"/>
    </location>
</feature>
<feature type="transmembrane region" description="Helical" evidence="5">
    <location>
        <begin position="151"/>
        <end position="172"/>
    </location>
</feature>
<evidence type="ECO:0000313" key="7">
    <source>
        <dbReference type="EMBL" id="KAB2584705.1"/>
    </source>
</evidence>